<sequence length="178" mass="19878">CPRCQRRASLDWCEQQRAALLPVTYHHLVFTLPATLNGWVEVHPKALYDLLFESVWATLSAFGADAKRLDGQLGMTAVLHTWGQTLTRHVHLHCLVPGGAVSASGEWHPAKSTYLFPVRALSRHVRGGFVSRLRRAIEAGHLPRLTDPQAIDRVLDSLMGTEWVVYSKPCLVHTETVV</sequence>
<evidence type="ECO:0000313" key="4">
    <source>
        <dbReference type="Proteomes" id="UP000483379"/>
    </source>
</evidence>
<evidence type="ECO:0000313" key="3">
    <source>
        <dbReference type="EMBL" id="NEV65468.1"/>
    </source>
</evidence>
<comment type="caution">
    <text evidence="3">The sequence shown here is derived from an EMBL/GenBank/DDBJ whole genome shotgun (WGS) entry which is preliminary data.</text>
</comment>
<evidence type="ECO:0000259" key="2">
    <source>
        <dbReference type="Pfam" id="PF14319"/>
    </source>
</evidence>
<feature type="domain" description="Transposase IS801/IS1294" evidence="1">
    <location>
        <begin position="74"/>
        <end position="177"/>
    </location>
</feature>
<feature type="non-terminal residue" evidence="3">
    <location>
        <position position="1"/>
    </location>
</feature>
<dbReference type="PANTHER" id="PTHR37023">
    <property type="entry name" value="TRANSPOSASE"/>
    <property type="match status" value="1"/>
</dbReference>
<dbReference type="RefSeq" id="WP_164456759.1">
    <property type="nucleotide sequence ID" value="NZ_JAAIJQ010000339.1"/>
</dbReference>
<reference evidence="3 4" key="1">
    <citation type="submission" date="2020-02" db="EMBL/GenBank/DDBJ databases">
        <title>Genome sequences of Thiorhodococcus mannitoliphagus and Thiorhodococcus minor, purple sulfur photosynthetic bacteria in the gammaproteobacterial family, Chromatiaceae.</title>
        <authorList>
            <person name="Aviles F.A."/>
            <person name="Meyer T.E."/>
            <person name="Kyndt J.A."/>
        </authorList>
    </citation>
    <scope>NUCLEOTIDE SEQUENCE [LARGE SCALE GENOMIC DNA]</scope>
    <source>
        <strain evidence="3 4">DSM 11518</strain>
    </source>
</reference>
<feature type="domain" description="Transposase zinc-binding" evidence="2">
    <location>
        <begin position="1"/>
        <end position="32"/>
    </location>
</feature>
<dbReference type="GO" id="GO:0006313">
    <property type="term" value="P:DNA transposition"/>
    <property type="evidence" value="ECO:0007669"/>
    <property type="project" value="InterPro"/>
</dbReference>
<dbReference type="Pfam" id="PF14319">
    <property type="entry name" value="Zn_Tnp_IS91"/>
    <property type="match status" value="1"/>
</dbReference>
<dbReference type="Pfam" id="PF04986">
    <property type="entry name" value="Y2_Tnp"/>
    <property type="match status" value="1"/>
</dbReference>
<name>A0A6M0K6T7_9GAMM</name>
<gene>
    <name evidence="3" type="ORF">G3446_27260</name>
</gene>
<proteinExistence type="predicted"/>
<dbReference type="InterPro" id="IPR026889">
    <property type="entry name" value="Zn_Tnp"/>
</dbReference>
<organism evidence="3 4">
    <name type="scientific">Thiorhodococcus minor</name>
    <dbReference type="NCBI Taxonomy" id="57489"/>
    <lineage>
        <taxon>Bacteria</taxon>
        <taxon>Pseudomonadati</taxon>
        <taxon>Pseudomonadota</taxon>
        <taxon>Gammaproteobacteria</taxon>
        <taxon>Chromatiales</taxon>
        <taxon>Chromatiaceae</taxon>
        <taxon>Thiorhodococcus</taxon>
    </lineage>
</organism>
<feature type="non-terminal residue" evidence="3">
    <location>
        <position position="178"/>
    </location>
</feature>
<dbReference type="Proteomes" id="UP000483379">
    <property type="component" value="Unassembled WGS sequence"/>
</dbReference>
<accession>A0A6M0K6T7</accession>
<dbReference type="EMBL" id="JAAIJQ010000339">
    <property type="protein sequence ID" value="NEV65468.1"/>
    <property type="molecule type" value="Genomic_DNA"/>
</dbReference>
<dbReference type="PANTHER" id="PTHR37023:SF1">
    <property type="entry name" value="ISSOD25 TRANSPOSASE TNPA_ISSOD25"/>
    <property type="match status" value="1"/>
</dbReference>
<dbReference type="GO" id="GO:0004803">
    <property type="term" value="F:transposase activity"/>
    <property type="evidence" value="ECO:0007669"/>
    <property type="project" value="InterPro"/>
</dbReference>
<protein>
    <submittedName>
        <fullName evidence="3">Transposase</fullName>
    </submittedName>
</protein>
<dbReference type="InterPro" id="IPR007069">
    <property type="entry name" value="Transposase_32"/>
</dbReference>
<evidence type="ECO:0000259" key="1">
    <source>
        <dbReference type="Pfam" id="PF04986"/>
    </source>
</evidence>
<keyword evidence="4" id="KW-1185">Reference proteome</keyword>
<dbReference type="AlphaFoldDB" id="A0A6M0K6T7"/>
<dbReference type="GO" id="GO:0003677">
    <property type="term" value="F:DNA binding"/>
    <property type="evidence" value="ECO:0007669"/>
    <property type="project" value="InterPro"/>
</dbReference>